<reference evidence="2 3" key="1">
    <citation type="submission" date="2022-11" db="EMBL/GenBank/DDBJ databases">
        <title>Minimal conservation of predation-associated metabolite biosynthetic gene clusters underscores biosynthetic potential of Myxococcota including descriptions for ten novel species: Archangium lansinium sp. nov., Myxococcus landrumus sp. nov., Nannocystis bai.</title>
        <authorList>
            <person name="Ahearne A."/>
            <person name="Stevens C."/>
            <person name="Dowd S."/>
        </authorList>
    </citation>
    <scope>NUCLEOTIDE SEQUENCE [LARGE SCALE GENOMIC DNA]</scope>
    <source>
        <strain evidence="2 3">NCELM</strain>
    </source>
</reference>
<feature type="domain" description="Lantibiotic biosynthesis protein dehydration" evidence="1">
    <location>
        <begin position="151"/>
        <end position="517"/>
    </location>
</feature>
<comment type="caution">
    <text evidence="2">The sequence shown here is derived from an EMBL/GenBank/DDBJ whole genome shotgun (WGS) entry which is preliminary data.</text>
</comment>
<dbReference type="InterPro" id="IPR011009">
    <property type="entry name" value="Kinase-like_dom_sf"/>
</dbReference>
<dbReference type="PRINTS" id="PR01955">
    <property type="entry name" value="LANCFRANKIA"/>
</dbReference>
<dbReference type="SUPFAM" id="SSF56112">
    <property type="entry name" value="Protein kinase-like (PK-like)"/>
    <property type="match status" value="1"/>
</dbReference>
<dbReference type="InterPro" id="IPR007822">
    <property type="entry name" value="LANC-like"/>
</dbReference>
<dbReference type="EMBL" id="JAQNDN010000019">
    <property type="protein sequence ID" value="MDC0672149.1"/>
    <property type="molecule type" value="Genomic_DNA"/>
</dbReference>
<dbReference type="PIRSF" id="PIRSF037228">
    <property type="entry name" value="Lant_mod_RumM"/>
    <property type="match status" value="1"/>
</dbReference>
<keyword evidence="3" id="KW-1185">Reference proteome</keyword>
<proteinExistence type="predicted"/>
<dbReference type="PRINTS" id="PR01950">
    <property type="entry name" value="LANCSUPER"/>
</dbReference>
<sequence length="997" mass="108817">MGRESGLDVRCEMSGLSRSDFLAALDDDDGTAGPLPAWGDVVDRAFEAWQRCREELPARTGAHWAFAHPFVAWIYESARAASVGSPGLIEPAALGLMEQTLRLVTDRVLALEMNARLLGDRLKGASTAERIEAFTAELGTEEGLWALYTTYPVLPRVLATAARQAIDVVREALDRFTRDRAALVAIFGDRLEGEPIELRPLGGDRHRSGRQVLALRFASGLQLVYKPVQLHGMARFQDFLIWLGEAEGLPELRPLKVLTRDDYGWLEFVEHGPCDSAADFPLFYRRMGVVLAAAHVLSVSDLHYENVIASGPHPCVIDLECLMVPPGPQGQGMWWQGPADDWLNDSVLATGLLPTHGGGSQGTPSGWAALPEGSKLSVPQLVDEGLDAPRIEERLVDFVNAQHVPFADGQLANPMEHWKAMRAAYAIAYRHILSRRAEVAQWIERFSDIRARVVFRDSREYGKILNRSLHPECLSNAINRDYVIDYLWRNTAGRLYLRRLTPAESADIWRGDIPWFSALAGKRSIFTADGEELEDLFDKSGVSRALDRLERMNEADLDRQLNLIDSSIECFRAGQERILEVIVPPLLDPDDSRNRDPAAFVAVAAECLDVIRSQAVHRDGSVGWIGLVPHGARGFMVTDVRCDLYSGNAGIALFLAHAGRVIDQPDLHALAREALTPVLHMSRNAVFMPSPIGLFEGPGGLVYALAHLAALWDEPDLAAEARGLTARLLPLVKTTNSSDVIGGLAGLMAAMRALDVVDRSGLAVEVAATAADRLAEIAVESGECVYWPGEDGNLTGISHGAAGIAMELAWVGHRTRAERHRVLARRALAFERAHFQIDEAGEENWADNRAGAVSPGRYWCSGAPGIGQARLACLQWLPEDAHIRVELDAAVRTTRQFAGRLGSDCLCHGNVGNLLFLQDVARARGDVELEREARRVAASLAAAMGAGARWRWGTPGVLQTPGLMLGLAGIGLAYLRLSGLDRVPNPLGHEPPASTHA</sequence>
<dbReference type="Proteomes" id="UP001217838">
    <property type="component" value="Unassembled WGS sequence"/>
</dbReference>
<dbReference type="CDD" id="cd04792">
    <property type="entry name" value="LanM-like"/>
    <property type="match status" value="1"/>
</dbReference>
<organism evidence="2 3">
    <name type="scientific">Nannocystis radixulma</name>
    <dbReference type="NCBI Taxonomy" id="2995305"/>
    <lineage>
        <taxon>Bacteria</taxon>
        <taxon>Pseudomonadati</taxon>
        <taxon>Myxococcota</taxon>
        <taxon>Polyangia</taxon>
        <taxon>Nannocystales</taxon>
        <taxon>Nannocystaceae</taxon>
        <taxon>Nannocystis</taxon>
    </lineage>
</organism>
<evidence type="ECO:0000313" key="3">
    <source>
        <dbReference type="Proteomes" id="UP001217838"/>
    </source>
</evidence>
<evidence type="ECO:0000259" key="1">
    <source>
        <dbReference type="Pfam" id="PF13575"/>
    </source>
</evidence>
<dbReference type="RefSeq" id="WP_272003427.1">
    <property type="nucleotide sequence ID" value="NZ_JAQNDN010000019.1"/>
</dbReference>
<dbReference type="SMART" id="SM01260">
    <property type="entry name" value="LANC_like"/>
    <property type="match status" value="1"/>
</dbReference>
<dbReference type="InterPro" id="IPR025410">
    <property type="entry name" value="Lant_dehyd"/>
</dbReference>
<evidence type="ECO:0000313" key="2">
    <source>
        <dbReference type="EMBL" id="MDC0672149.1"/>
    </source>
</evidence>
<dbReference type="Pfam" id="PF05147">
    <property type="entry name" value="LANC_like"/>
    <property type="match status" value="1"/>
</dbReference>
<accession>A0ABT5BF53</accession>
<dbReference type="NCBIfam" id="TIGR03897">
    <property type="entry name" value="lanti_2_LanM"/>
    <property type="match status" value="1"/>
</dbReference>
<dbReference type="SUPFAM" id="SSF158745">
    <property type="entry name" value="LanC-like"/>
    <property type="match status" value="1"/>
</dbReference>
<dbReference type="InterPro" id="IPR012341">
    <property type="entry name" value="6hp_glycosidase-like_sf"/>
</dbReference>
<dbReference type="Pfam" id="PF13575">
    <property type="entry name" value="DUF4135"/>
    <property type="match status" value="1"/>
</dbReference>
<protein>
    <submittedName>
        <fullName evidence="2">Type 2 lanthipeptide synthetase LanM family protein</fullName>
    </submittedName>
</protein>
<gene>
    <name evidence="2" type="ORF">POL58_30660</name>
</gene>
<name>A0ABT5BF53_9BACT</name>
<dbReference type="Gene3D" id="1.50.10.10">
    <property type="match status" value="1"/>
</dbReference>
<dbReference type="InterPro" id="IPR017146">
    <property type="entry name" value="Lanti_2_LanM"/>
</dbReference>